<dbReference type="STRING" id="698762.SAMN00808754_0918"/>
<evidence type="ECO:0000313" key="2">
    <source>
        <dbReference type="EMBL" id="SMB93810.1"/>
    </source>
</evidence>
<reference evidence="2 3" key="1">
    <citation type="submission" date="2017-04" db="EMBL/GenBank/DDBJ databases">
        <authorList>
            <person name="Afonso C.L."/>
            <person name="Miller P.J."/>
            <person name="Scott M.A."/>
            <person name="Spackman E."/>
            <person name="Goraichik I."/>
            <person name="Dimitrov K.M."/>
            <person name="Suarez D.L."/>
            <person name="Swayne D.E."/>
        </authorList>
    </citation>
    <scope>NUCLEOTIDE SEQUENCE [LARGE SCALE GENOMIC DNA]</scope>
    <source>
        <strain evidence="2 3">ToBE</strain>
    </source>
</reference>
<name>A0A1W1VKQ3_9FIRM</name>
<dbReference type="InterPro" id="IPR011437">
    <property type="entry name" value="DUF1540"/>
</dbReference>
<dbReference type="AlphaFoldDB" id="A0A1W1VKQ3"/>
<evidence type="ECO:0000259" key="1">
    <source>
        <dbReference type="Pfam" id="PF07561"/>
    </source>
</evidence>
<gene>
    <name evidence="2" type="ORF">SAMN00808754_0918</name>
</gene>
<sequence>MATKVYCRVANCVHWDSNRCTAQEITIAVEGTPSNASAISDRETECETFKKRD</sequence>
<evidence type="ECO:0000313" key="3">
    <source>
        <dbReference type="Proteomes" id="UP000192569"/>
    </source>
</evidence>
<organism evidence="2 3">
    <name type="scientific">Thermanaeromonas toyohensis ToBE</name>
    <dbReference type="NCBI Taxonomy" id="698762"/>
    <lineage>
        <taxon>Bacteria</taxon>
        <taxon>Bacillati</taxon>
        <taxon>Bacillota</taxon>
        <taxon>Clostridia</taxon>
        <taxon>Neomoorellales</taxon>
        <taxon>Neomoorellaceae</taxon>
        <taxon>Thermanaeromonas</taxon>
    </lineage>
</organism>
<dbReference type="RefSeq" id="WP_084664422.1">
    <property type="nucleotide sequence ID" value="NZ_LT838272.1"/>
</dbReference>
<keyword evidence="3" id="KW-1185">Reference proteome</keyword>
<dbReference type="EMBL" id="LT838272">
    <property type="protein sequence ID" value="SMB93810.1"/>
    <property type="molecule type" value="Genomic_DNA"/>
</dbReference>
<protein>
    <recommendedName>
        <fullName evidence="1">DUF1540 domain-containing protein</fullName>
    </recommendedName>
</protein>
<dbReference type="OrthoDB" id="1684758at2"/>
<dbReference type="Pfam" id="PF07561">
    <property type="entry name" value="DUF1540"/>
    <property type="match status" value="1"/>
</dbReference>
<accession>A0A1W1VKQ3</accession>
<proteinExistence type="predicted"/>
<dbReference type="Proteomes" id="UP000192569">
    <property type="component" value="Chromosome I"/>
</dbReference>
<feature type="domain" description="DUF1540" evidence="1">
    <location>
        <begin position="5"/>
        <end position="49"/>
    </location>
</feature>